<dbReference type="InterPro" id="IPR057527">
    <property type="entry name" value="HVO_A0261-like_N"/>
</dbReference>
<evidence type="ECO:0000313" key="3">
    <source>
        <dbReference type="EMBL" id="SEW25147.1"/>
    </source>
</evidence>
<feature type="domain" description="Methanogenesis regulatory protein FilR1 middle" evidence="1">
    <location>
        <begin position="161"/>
        <end position="276"/>
    </location>
</feature>
<keyword evidence="4" id="KW-1185">Reference proteome</keyword>
<dbReference type="InterPro" id="IPR013561">
    <property type="entry name" value="FilR1_middle_dom"/>
</dbReference>
<organism evidence="3 4">
    <name type="scientific">Natrinema salifodinae</name>
    <dbReference type="NCBI Taxonomy" id="1202768"/>
    <lineage>
        <taxon>Archaea</taxon>
        <taxon>Methanobacteriati</taxon>
        <taxon>Methanobacteriota</taxon>
        <taxon>Stenosarchaea group</taxon>
        <taxon>Halobacteria</taxon>
        <taxon>Halobacteriales</taxon>
        <taxon>Natrialbaceae</taxon>
        <taxon>Natrinema</taxon>
    </lineage>
</organism>
<dbReference type="Pfam" id="PF08350">
    <property type="entry name" value="FilR1_middle"/>
    <property type="match status" value="1"/>
</dbReference>
<evidence type="ECO:0000259" key="2">
    <source>
        <dbReference type="Pfam" id="PF25213"/>
    </source>
</evidence>
<dbReference type="eggNOG" id="arCOG04362">
    <property type="taxonomic scope" value="Archaea"/>
</dbReference>
<dbReference type="EMBL" id="FOIS01000004">
    <property type="protein sequence ID" value="SEW25147.1"/>
    <property type="molecule type" value="Genomic_DNA"/>
</dbReference>
<dbReference type="Pfam" id="PF25213">
    <property type="entry name" value="HVO_A0261_N"/>
    <property type="match status" value="1"/>
</dbReference>
<dbReference type="OrthoDB" id="330490at2157"/>
<protein>
    <submittedName>
        <fullName evidence="3">Predicted transcriptional regulator, contains HTH domain</fullName>
    </submittedName>
</protein>
<dbReference type="InterPro" id="IPR036388">
    <property type="entry name" value="WH-like_DNA-bd_sf"/>
</dbReference>
<proteinExistence type="predicted"/>
<sequence length="291" mass="31781">MTEESARALRYLSGSAVRPAILERLVDGPARPADLVERTGVSRTTVHRTLSEVTDRDWARRVDGGYDATPVGELALETYERARARFRTIDRFEPFLSHLGPAAADLDPDWLRGADLATATDANPYYPSEWYVERLAACSNENASRTGDEETSGIGKGDPERLRLAAPVFTRRVLAVHAPSTDEGPLDEGRATELVVGDAALRAVAERYPDQVRNALAHDGFDLYAASAAPSVGIALAGERVVLGAPEDGRLDAAVESADDRLLEWATHRYRRLRADARPVTEFDDCHLSST</sequence>
<dbReference type="InterPro" id="IPR036390">
    <property type="entry name" value="WH_DNA-bd_sf"/>
</dbReference>
<evidence type="ECO:0000259" key="1">
    <source>
        <dbReference type="Pfam" id="PF08350"/>
    </source>
</evidence>
<dbReference type="RefSeq" id="WP_074854824.1">
    <property type="nucleotide sequence ID" value="NZ_FOIS01000004.1"/>
</dbReference>
<dbReference type="AlphaFoldDB" id="A0A1I0QDL0"/>
<reference evidence="4" key="1">
    <citation type="submission" date="2016-10" db="EMBL/GenBank/DDBJ databases">
        <authorList>
            <person name="Varghese N."/>
        </authorList>
    </citation>
    <scope>NUCLEOTIDE SEQUENCE [LARGE SCALE GENOMIC DNA]</scope>
    <source>
        <strain evidence="4">CGMCC 1.12284</strain>
    </source>
</reference>
<dbReference type="Proteomes" id="UP000183275">
    <property type="component" value="Unassembled WGS sequence"/>
</dbReference>
<gene>
    <name evidence="3" type="ORF">SAMN05216285_3424</name>
</gene>
<dbReference type="SUPFAM" id="SSF46785">
    <property type="entry name" value="Winged helix' DNA-binding domain"/>
    <property type="match status" value="1"/>
</dbReference>
<dbReference type="STRING" id="1202768.SAMN05216285_3424"/>
<accession>A0A1I0QDL0</accession>
<dbReference type="Gene3D" id="1.10.10.10">
    <property type="entry name" value="Winged helix-like DNA-binding domain superfamily/Winged helix DNA-binding domain"/>
    <property type="match status" value="1"/>
</dbReference>
<feature type="domain" description="HVO-A0261-like N-terminal" evidence="2">
    <location>
        <begin position="9"/>
        <end position="91"/>
    </location>
</feature>
<evidence type="ECO:0000313" key="4">
    <source>
        <dbReference type="Proteomes" id="UP000183275"/>
    </source>
</evidence>
<name>A0A1I0QDL0_9EURY</name>